<dbReference type="Pfam" id="PF03544">
    <property type="entry name" value="TonB_C"/>
    <property type="match status" value="1"/>
</dbReference>
<gene>
    <name evidence="2" type="ORF">SAMN04488089_111117</name>
</gene>
<feature type="domain" description="TonB C-terminal" evidence="1">
    <location>
        <begin position="98"/>
        <end position="158"/>
    </location>
</feature>
<keyword evidence="3" id="KW-1185">Reference proteome</keyword>
<dbReference type="RefSeq" id="WP_082027829.1">
    <property type="nucleotide sequence ID" value="NZ_CP010817.1"/>
</dbReference>
<dbReference type="Proteomes" id="UP000183496">
    <property type="component" value="Unassembled WGS sequence"/>
</dbReference>
<evidence type="ECO:0000313" key="2">
    <source>
        <dbReference type="EMBL" id="SER24693.1"/>
    </source>
</evidence>
<proteinExistence type="predicted"/>
<sequence length="168" mass="19552">MFKKIISVIVFFSLLMGVYAQKPKKVEFIELPIYDQLPEWRCTLPIANNNTITTVTDTLPSLDKVYHSRDVEQRATYLGGIKKFRTDFLLKFRVPNEIEKGKKTNVIVQVIIERDGTLTNIEILRDMGYNTKDEVIRVIKELPKWSPAFINNQPVRSVDIIPITVHRY</sequence>
<dbReference type="Gene3D" id="3.30.1150.10">
    <property type="match status" value="1"/>
</dbReference>
<dbReference type="SUPFAM" id="SSF74653">
    <property type="entry name" value="TolA/TonB C-terminal domain"/>
    <property type="match status" value="1"/>
</dbReference>
<name>A0AAJ4W5K0_MYRPR</name>
<protein>
    <submittedName>
        <fullName evidence="2">TonB protein C-terminal</fullName>
    </submittedName>
</protein>
<dbReference type="AlphaFoldDB" id="A0AAJ4W5K0"/>
<evidence type="ECO:0000259" key="1">
    <source>
        <dbReference type="Pfam" id="PF03544"/>
    </source>
</evidence>
<dbReference type="GO" id="GO:0055085">
    <property type="term" value="P:transmembrane transport"/>
    <property type="evidence" value="ECO:0007669"/>
    <property type="project" value="InterPro"/>
</dbReference>
<dbReference type="EMBL" id="FOFY01000011">
    <property type="protein sequence ID" value="SER24693.1"/>
    <property type="molecule type" value="Genomic_DNA"/>
</dbReference>
<evidence type="ECO:0000313" key="3">
    <source>
        <dbReference type="Proteomes" id="UP000183496"/>
    </source>
</evidence>
<organism evidence="2 3">
    <name type="scientific">Myroides profundi</name>
    <dbReference type="NCBI Taxonomy" id="480520"/>
    <lineage>
        <taxon>Bacteria</taxon>
        <taxon>Pseudomonadati</taxon>
        <taxon>Bacteroidota</taxon>
        <taxon>Flavobacteriia</taxon>
        <taxon>Flavobacteriales</taxon>
        <taxon>Flavobacteriaceae</taxon>
        <taxon>Myroides</taxon>
    </lineage>
</organism>
<reference evidence="2 3" key="1">
    <citation type="submission" date="2016-10" db="EMBL/GenBank/DDBJ databases">
        <authorList>
            <person name="Varghese N."/>
            <person name="Submissions S."/>
        </authorList>
    </citation>
    <scope>NUCLEOTIDE SEQUENCE [LARGE SCALE GENOMIC DNA]</scope>
    <source>
        <strain evidence="3">DSM 19823 / KCTC 23066 / CCTCC M 208030 / D25</strain>
    </source>
</reference>
<dbReference type="InterPro" id="IPR037682">
    <property type="entry name" value="TonB_C"/>
</dbReference>
<comment type="caution">
    <text evidence="2">The sequence shown here is derived from an EMBL/GenBank/DDBJ whole genome shotgun (WGS) entry which is preliminary data.</text>
</comment>
<accession>A0AAJ4W5K0</accession>